<keyword evidence="2" id="KW-1133">Transmembrane helix</keyword>
<dbReference type="Pfam" id="PF02470">
    <property type="entry name" value="MlaD"/>
    <property type="match status" value="1"/>
</dbReference>
<accession>A0A840F9M2</accession>
<comment type="caution">
    <text evidence="5">The sequence shown here is derived from an EMBL/GenBank/DDBJ whole genome shotgun (WGS) entry which is preliminary data.</text>
</comment>
<evidence type="ECO:0000313" key="6">
    <source>
        <dbReference type="Proteomes" id="UP000551501"/>
    </source>
</evidence>
<organism evidence="5 6">
    <name type="scientific">Gordonia humi</name>
    <dbReference type="NCBI Taxonomy" id="686429"/>
    <lineage>
        <taxon>Bacteria</taxon>
        <taxon>Bacillati</taxon>
        <taxon>Actinomycetota</taxon>
        <taxon>Actinomycetes</taxon>
        <taxon>Mycobacteriales</taxon>
        <taxon>Gordoniaceae</taxon>
        <taxon>Gordonia</taxon>
    </lineage>
</organism>
<gene>
    <name evidence="5" type="ORF">BKA16_003412</name>
</gene>
<evidence type="ECO:0000256" key="2">
    <source>
        <dbReference type="SAM" id="Phobius"/>
    </source>
</evidence>
<reference evidence="5 6" key="1">
    <citation type="submission" date="2020-08" db="EMBL/GenBank/DDBJ databases">
        <title>Sequencing the genomes of 1000 actinobacteria strains.</title>
        <authorList>
            <person name="Klenk H.-P."/>
        </authorList>
    </citation>
    <scope>NUCLEOTIDE SEQUENCE [LARGE SCALE GENOMIC DNA]</scope>
    <source>
        <strain evidence="5 6">DSM 45298</strain>
    </source>
</reference>
<dbReference type="RefSeq" id="WP_183371786.1">
    <property type="nucleotide sequence ID" value="NZ_BAABHL010000126.1"/>
</dbReference>
<keyword evidence="6" id="KW-1185">Reference proteome</keyword>
<name>A0A840F9M2_9ACTN</name>
<evidence type="ECO:0000259" key="3">
    <source>
        <dbReference type="Pfam" id="PF02470"/>
    </source>
</evidence>
<dbReference type="PANTHER" id="PTHR33371">
    <property type="entry name" value="INTERMEMBRANE PHOSPHOLIPID TRANSPORT SYSTEM BINDING PROTEIN MLAD-RELATED"/>
    <property type="match status" value="1"/>
</dbReference>
<sequence>MRIDTGGRDPSMKTYFIRGTIFAVVGLVVLGLLWARYEGKFDSTTDVSAELNDVGDGLISGADVRYNGMIVGEVDSVAVIGSSSDQLRSVHMLLEPKQAEGIPANTTARTVPSNLFGVNSVELIAPKDPSSDRLSTGDVVKADTSEPTIRLQDAQNELRTLLRSVPPEDLGMVLGTIADALDGGGATFSTFVGVLDTYWKTINAQFPPGAPSGFDNFDKAIKGLAASTPELLDTLGRSVKPALTIAEKQDELTALLSSGQDVLDSTQALFAANGDAGKRVVRSLNTTLGATMLDPDAMPQALRELYVLAGRVLGVFTGTNGKPQLNLGINFGAYRMYTHQNCPVYDGGPYGQLRGPGCVGAGTGTGPTMSGPLTVYPEGGMQPDRNRNTKKVRGVTTTRDEKTLSDALGRTPTAAETLMLGPLVSVAPTQGGDR</sequence>
<dbReference type="AlphaFoldDB" id="A0A840F9M2"/>
<protein>
    <submittedName>
        <fullName evidence="5">Virulence factor Mce-like protein</fullName>
    </submittedName>
</protein>
<evidence type="ECO:0000313" key="5">
    <source>
        <dbReference type="EMBL" id="MBB4136860.1"/>
    </source>
</evidence>
<keyword evidence="2" id="KW-0472">Membrane</keyword>
<dbReference type="EMBL" id="JACIFP010000001">
    <property type="protein sequence ID" value="MBB4136860.1"/>
    <property type="molecule type" value="Genomic_DNA"/>
</dbReference>
<dbReference type="GO" id="GO:0051701">
    <property type="term" value="P:biological process involved in interaction with host"/>
    <property type="evidence" value="ECO:0007669"/>
    <property type="project" value="TreeGrafter"/>
</dbReference>
<keyword evidence="2" id="KW-0812">Transmembrane</keyword>
<dbReference type="InterPro" id="IPR024516">
    <property type="entry name" value="Mce_C"/>
</dbReference>
<feature type="domain" description="Mce/MlaD" evidence="3">
    <location>
        <begin position="44"/>
        <end position="125"/>
    </location>
</feature>
<dbReference type="Pfam" id="PF11887">
    <property type="entry name" value="Mce4_CUP1"/>
    <property type="match status" value="1"/>
</dbReference>
<evidence type="ECO:0000256" key="1">
    <source>
        <dbReference type="SAM" id="MobiDB-lite"/>
    </source>
</evidence>
<dbReference type="PANTHER" id="PTHR33371:SF19">
    <property type="entry name" value="MCE-FAMILY PROTEIN MCE4A"/>
    <property type="match status" value="1"/>
</dbReference>
<evidence type="ECO:0000259" key="4">
    <source>
        <dbReference type="Pfam" id="PF11887"/>
    </source>
</evidence>
<feature type="region of interest" description="Disordered" evidence="1">
    <location>
        <begin position="377"/>
        <end position="400"/>
    </location>
</feature>
<dbReference type="InterPro" id="IPR003399">
    <property type="entry name" value="Mce/MlaD"/>
</dbReference>
<proteinExistence type="predicted"/>
<dbReference type="InterPro" id="IPR052336">
    <property type="entry name" value="MlaD_Phospholipid_Transporter"/>
</dbReference>
<feature type="domain" description="Mammalian cell entry C-terminal" evidence="4">
    <location>
        <begin position="131"/>
        <end position="345"/>
    </location>
</feature>
<feature type="transmembrane region" description="Helical" evidence="2">
    <location>
        <begin position="15"/>
        <end position="35"/>
    </location>
</feature>
<dbReference type="GO" id="GO:0005576">
    <property type="term" value="C:extracellular region"/>
    <property type="evidence" value="ECO:0007669"/>
    <property type="project" value="TreeGrafter"/>
</dbReference>
<dbReference type="Proteomes" id="UP000551501">
    <property type="component" value="Unassembled WGS sequence"/>
</dbReference>